<sequence>MHYRKKCPKKFFVIGIFLSDALLLQVIIAGTSKKTGAEIKKLSQLPRQHFPDFT</sequence>
<proteinExistence type="predicted"/>
<protein>
    <submittedName>
        <fullName evidence="2">Resolvase</fullName>
    </submittedName>
</protein>
<reference evidence="2" key="1">
    <citation type="journal article" date="2021" name="Sci. Rep.">
        <title>Antibiotic resistance plasmid composition and architecture in Escherichia coli isolates from meat.</title>
        <authorList>
            <person name="Darphorn T.S."/>
            <person name="Bel K."/>
            <person name="Koenders-van Sint Anneland B.B."/>
            <person name="Brul S."/>
            <person name="Ter Kuile B.H."/>
        </authorList>
    </citation>
    <scope>NUCLEOTIDE SEQUENCE</scope>
    <source>
        <strain evidence="2">ESBL2082</strain>
        <plasmid evidence="1">pESBL2082-IncI</plasmid>
        <plasmid evidence="2">pESBL2082-IncX1</plasmid>
    </source>
</reference>
<geneLocation type="plasmid" evidence="2">
    <name>pESBL2082-IncX1</name>
</geneLocation>
<accession>A0A7U1E0S0</accession>
<dbReference type="EMBL" id="MW390516">
    <property type="protein sequence ID" value="QQZ46750.1"/>
    <property type="molecule type" value="Genomic_DNA"/>
</dbReference>
<organism evidence="2">
    <name type="scientific">Escherichia coli</name>
    <dbReference type="NCBI Taxonomy" id="562"/>
    <lineage>
        <taxon>Bacteria</taxon>
        <taxon>Pseudomonadati</taxon>
        <taxon>Pseudomonadota</taxon>
        <taxon>Gammaproteobacteria</taxon>
        <taxon>Enterobacterales</taxon>
        <taxon>Enterobacteriaceae</taxon>
        <taxon>Escherichia</taxon>
    </lineage>
</organism>
<name>A0A7U1E0S0_ECOLX</name>
<keyword evidence="2" id="KW-0614">Plasmid</keyword>
<evidence type="ECO:0000313" key="1">
    <source>
        <dbReference type="EMBL" id="QQZ46578.1"/>
    </source>
</evidence>
<dbReference type="EMBL" id="MW390515">
    <property type="protein sequence ID" value="QQZ46578.1"/>
    <property type="molecule type" value="Genomic_DNA"/>
</dbReference>
<dbReference type="AlphaFoldDB" id="A0A7U1E0S0"/>
<evidence type="ECO:0000313" key="2">
    <source>
        <dbReference type="EMBL" id="QQZ46750.1"/>
    </source>
</evidence>
<geneLocation type="plasmid" evidence="1">
    <name>pESBL2082-IncI</name>
</geneLocation>